<evidence type="ECO:0000256" key="3">
    <source>
        <dbReference type="ARBA" id="ARBA00022553"/>
    </source>
</evidence>
<feature type="region of interest" description="Disordered" evidence="11">
    <location>
        <begin position="1"/>
        <end position="34"/>
    </location>
</feature>
<evidence type="ECO:0000259" key="13">
    <source>
        <dbReference type="PROSITE" id="PS51285"/>
    </source>
</evidence>
<feature type="compositionally biased region" description="Polar residues" evidence="11">
    <location>
        <begin position="93"/>
        <end position="102"/>
    </location>
</feature>
<dbReference type="EMBL" id="JAFCIX010000555">
    <property type="protein sequence ID" value="KAH6587699.1"/>
    <property type="molecule type" value="Genomic_DNA"/>
</dbReference>
<feature type="compositionally biased region" description="Polar residues" evidence="11">
    <location>
        <begin position="19"/>
        <end position="34"/>
    </location>
</feature>
<protein>
    <recommendedName>
        <fullName evidence="1">non-specific serine/threonine protein kinase</fullName>
        <ecNumber evidence="1">2.7.11.1</ecNumber>
    </recommendedName>
</protein>
<evidence type="ECO:0000259" key="12">
    <source>
        <dbReference type="PROSITE" id="PS50011"/>
    </source>
</evidence>
<evidence type="ECO:0000256" key="7">
    <source>
        <dbReference type="ARBA" id="ARBA00022840"/>
    </source>
</evidence>
<keyword evidence="7 10" id="KW-0067">ATP-binding</keyword>
<dbReference type="CDD" id="cd05600">
    <property type="entry name" value="STKc_Sid2p_like"/>
    <property type="match status" value="1"/>
</dbReference>
<keyword evidence="6" id="KW-0418">Kinase</keyword>
<evidence type="ECO:0000313" key="14">
    <source>
        <dbReference type="EMBL" id="KAH6587699.1"/>
    </source>
</evidence>
<dbReference type="PANTHER" id="PTHR24356">
    <property type="entry name" value="SERINE/THREONINE-PROTEIN KINASE"/>
    <property type="match status" value="1"/>
</dbReference>
<evidence type="ECO:0000256" key="1">
    <source>
        <dbReference type="ARBA" id="ARBA00012513"/>
    </source>
</evidence>
<dbReference type="InterPro" id="IPR050236">
    <property type="entry name" value="Ser_Thr_kinase_AGC"/>
</dbReference>
<dbReference type="Pfam" id="PF00069">
    <property type="entry name" value="Pkinase"/>
    <property type="match status" value="2"/>
</dbReference>
<accession>A0ABQ8EW86</accession>
<feature type="domain" description="Protein kinase" evidence="12">
    <location>
        <begin position="183"/>
        <end position="482"/>
    </location>
</feature>
<dbReference type="InterPro" id="IPR000719">
    <property type="entry name" value="Prot_kinase_dom"/>
</dbReference>
<feature type="domain" description="AGC-kinase C-terminal" evidence="13">
    <location>
        <begin position="484"/>
        <end position="571"/>
    </location>
</feature>
<dbReference type="SUPFAM" id="SSF56112">
    <property type="entry name" value="Protein kinase-like (PK-like)"/>
    <property type="match status" value="1"/>
</dbReference>
<keyword evidence="2" id="KW-0723">Serine/threonine-protein kinase</keyword>
<comment type="catalytic activity">
    <reaction evidence="8">
        <text>L-threonyl-[protein] + ATP = O-phospho-L-threonyl-[protein] + ADP + H(+)</text>
        <dbReference type="Rhea" id="RHEA:46608"/>
        <dbReference type="Rhea" id="RHEA-COMP:11060"/>
        <dbReference type="Rhea" id="RHEA-COMP:11605"/>
        <dbReference type="ChEBI" id="CHEBI:15378"/>
        <dbReference type="ChEBI" id="CHEBI:30013"/>
        <dbReference type="ChEBI" id="CHEBI:30616"/>
        <dbReference type="ChEBI" id="CHEBI:61977"/>
        <dbReference type="ChEBI" id="CHEBI:456216"/>
        <dbReference type="EC" id="2.7.11.1"/>
    </reaction>
</comment>
<dbReference type="PROSITE" id="PS00107">
    <property type="entry name" value="PROTEIN_KINASE_ATP"/>
    <property type="match status" value="1"/>
</dbReference>
<dbReference type="Gene3D" id="1.10.510.10">
    <property type="entry name" value="Transferase(Phosphotransferase) domain 1"/>
    <property type="match status" value="1"/>
</dbReference>
<gene>
    <name evidence="14" type="ORF">BASA50_011303</name>
</gene>
<evidence type="ECO:0000256" key="6">
    <source>
        <dbReference type="ARBA" id="ARBA00022777"/>
    </source>
</evidence>
<keyword evidence="4" id="KW-0808">Transferase</keyword>
<dbReference type="InterPro" id="IPR017441">
    <property type="entry name" value="Protein_kinase_ATP_BS"/>
</dbReference>
<dbReference type="PROSITE" id="PS00108">
    <property type="entry name" value="PROTEIN_KINASE_ST"/>
    <property type="match status" value="1"/>
</dbReference>
<dbReference type="SMART" id="SM00220">
    <property type="entry name" value="S_TKc"/>
    <property type="match status" value="1"/>
</dbReference>
<feature type="binding site" evidence="10">
    <location>
        <position position="212"/>
    </location>
    <ligand>
        <name>ATP</name>
        <dbReference type="ChEBI" id="CHEBI:30616"/>
    </ligand>
</feature>
<dbReference type="CDD" id="cd21776">
    <property type="entry name" value="MobB_Sid2p-like"/>
    <property type="match status" value="1"/>
</dbReference>
<feature type="region of interest" description="Disordered" evidence="11">
    <location>
        <begin position="68"/>
        <end position="102"/>
    </location>
</feature>
<evidence type="ECO:0000256" key="8">
    <source>
        <dbReference type="ARBA" id="ARBA00047899"/>
    </source>
</evidence>
<dbReference type="Pfam" id="PF00433">
    <property type="entry name" value="Pkinase_C"/>
    <property type="match status" value="1"/>
</dbReference>
<keyword evidence="5 10" id="KW-0547">Nucleotide-binding</keyword>
<keyword evidence="15" id="KW-1185">Reference proteome</keyword>
<dbReference type="InterPro" id="IPR008271">
    <property type="entry name" value="Ser/Thr_kinase_AS"/>
</dbReference>
<comment type="caution">
    <text evidence="14">The sequence shown here is derived from an EMBL/GenBank/DDBJ whole genome shotgun (WGS) entry which is preliminary data.</text>
</comment>
<dbReference type="InterPro" id="IPR011009">
    <property type="entry name" value="Kinase-like_dom_sf"/>
</dbReference>
<evidence type="ECO:0000313" key="15">
    <source>
        <dbReference type="Proteomes" id="UP001648503"/>
    </source>
</evidence>
<dbReference type="EC" id="2.7.11.1" evidence="1"/>
<feature type="compositionally biased region" description="Polar residues" evidence="11">
    <location>
        <begin position="1"/>
        <end position="10"/>
    </location>
</feature>
<evidence type="ECO:0000256" key="10">
    <source>
        <dbReference type="PROSITE-ProRule" id="PRU10141"/>
    </source>
</evidence>
<dbReference type="InterPro" id="IPR000961">
    <property type="entry name" value="AGC-kinase_C"/>
</dbReference>
<dbReference type="PROSITE" id="PS50011">
    <property type="entry name" value="PROTEIN_KINASE_DOM"/>
    <property type="match status" value="1"/>
</dbReference>
<dbReference type="PROSITE" id="PS51285">
    <property type="entry name" value="AGC_KINASE_CTER"/>
    <property type="match status" value="1"/>
</dbReference>
<keyword evidence="3" id="KW-0597">Phosphoprotein</keyword>
<dbReference type="PANTHER" id="PTHR24356:SF417">
    <property type="entry name" value="CELL CYCLE PROTEIN KINASE DBF2-RELATED"/>
    <property type="match status" value="1"/>
</dbReference>
<evidence type="ECO:0000256" key="2">
    <source>
        <dbReference type="ARBA" id="ARBA00022527"/>
    </source>
</evidence>
<name>A0ABQ8EW86_9FUNG</name>
<feature type="region of interest" description="Disordered" evidence="11">
    <location>
        <begin position="39"/>
        <end position="58"/>
    </location>
</feature>
<proteinExistence type="predicted"/>
<dbReference type="Proteomes" id="UP001648503">
    <property type="component" value="Unassembled WGS sequence"/>
</dbReference>
<comment type="catalytic activity">
    <reaction evidence="9">
        <text>L-seryl-[protein] + ATP = O-phospho-L-seryl-[protein] + ADP + H(+)</text>
        <dbReference type="Rhea" id="RHEA:17989"/>
        <dbReference type="Rhea" id="RHEA-COMP:9863"/>
        <dbReference type="Rhea" id="RHEA-COMP:11604"/>
        <dbReference type="ChEBI" id="CHEBI:15378"/>
        <dbReference type="ChEBI" id="CHEBI:29999"/>
        <dbReference type="ChEBI" id="CHEBI:30616"/>
        <dbReference type="ChEBI" id="CHEBI:83421"/>
        <dbReference type="ChEBI" id="CHEBI:456216"/>
        <dbReference type="EC" id="2.7.11.1"/>
    </reaction>
</comment>
<reference evidence="14 15" key="1">
    <citation type="submission" date="2021-02" db="EMBL/GenBank/DDBJ databases">
        <title>Variation within the Batrachochytrium salamandrivorans European outbreak.</title>
        <authorList>
            <person name="Kelly M."/>
            <person name="Pasmans F."/>
            <person name="Shea T.P."/>
            <person name="Munoz J.F."/>
            <person name="Carranza S."/>
            <person name="Cuomo C.A."/>
            <person name="Martel A."/>
        </authorList>
    </citation>
    <scope>NUCLEOTIDE SEQUENCE [LARGE SCALE GENOMIC DNA]</scope>
    <source>
        <strain evidence="14 15">AMFP18/2</strain>
    </source>
</reference>
<evidence type="ECO:0000256" key="11">
    <source>
        <dbReference type="SAM" id="MobiDB-lite"/>
    </source>
</evidence>
<dbReference type="Gene3D" id="3.30.200.20">
    <property type="entry name" value="Phosphorylase Kinase, domain 1"/>
    <property type="match status" value="1"/>
</dbReference>
<evidence type="ECO:0000256" key="5">
    <source>
        <dbReference type="ARBA" id="ARBA00022741"/>
    </source>
</evidence>
<evidence type="ECO:0000256" key="9">
    <source>
        <dbReference type="ARBA" id="ARBA00048679"/>
    </source>
</evidence>
<sequence length="575" mass="65742">MSTATGSIPRSNGMEFPRETTSSHSTALSSIQRTVPRTSDYAAAAAEPSTAENVSARDIGNATQYTTYLPNTHETYEPTATTSSSEALESRKTNPISNTNGQSTIFSQTTLRNCSIMKLYFMDHYFDLLTYLDNRNQRLAEFKKHVSESRLPEEEVAREWTTYNGRERAYLRKRRTRMRISHFQIVKQVGQGGYGQVFLAKKKDTSELCALKRMNKKLLMRMGEIQHILTERDILARTDSPWLVNLLYAFQDMDNVYLAMEFVPGGDFRTLLNASGVLRHDCARIYFAEMCASVFALHNFGYIHRDLKPENFLIDATGHIKLTDFGLSRGTLSSQVMESLRTKLERLQNAPLTLKSVNDRFNTHRSMRKELRAFTLVGSPDYMAPEVLSSHQQGYDLSVDYWSLGCILFECLAGYPPFTANSTDEVWLNVYHWSKVLERPVYVGQDEEFNLSDCAWNLITKLIASHENRFKTPEEVEHHPFLDKHITFSSLRTADGPTPPLVPKLASNIDTSYFDDFNDPNDMERYKEVHQRQADLDKSNSEHDDGDSTRNLRSAFVGFTFKHNQVIPTQLQTLV</sequence>
<dbReference type="InterPro" id="IPR017892">
    <property type="entry name" value="Pkinase_C"/>
</dbReference>
<evidence type="ECO:0000256" key="4">
    <source>
        <dbReference type="ARBA" id="ARBA00022679"/>
    </source>
</evidence>
<feature type="compositionally biased region" description="Low complexity" evidence="11">
    <location>
        <begin position="77"/>
        <end position="87"/>
    </location>
</feature>
<organism evidence="14 15">
    <name type="scientific">Batrachochytrium salamandrivorans</name>
    <dbReference type="NCBI Taxonomy" id="1357716"/>
    <lineage>
        <taxon>Eukaryota</taxon>
        <taxon>Fungi</taxon>
        <taxon>Fungi incertae sedis</taxon>
        <taxon>Chytridiomycota</taxon>
        <taxon>Chytridiomycota incertae sedis</taxon>
        <taxon>Chytridiomycetes</taxon>
        <taxon>Rhizophydiales</taxon>
        <taxon>Rhizophydiales incertae sedis</taxon>
        <taxon>Batrachochytrium</taxon>
    </lineage>
</organism>